<keyword evidence="3" id="KW-1185">Reference proteome</keyword>
<dbReference type="Proteomes" id="UP000245845">
    <property type="component" value="Unassembled WGS sequence"/>
</dbReference>
<name>A0A2Y9C4P2_9FIRM</name>
<organism evidence="2 3">
    <name type="scientific">Faecalicatena orotica</name>
    <dbReference type="NCBI Taxonomy" id="1544"/>
    <lineage>
        <taxon>Bacteria</taxon>
        <taxon>Bacillati</taxon>
        <taxon>Bacillota</taxon>
        <taxon>Clostridia</taxon>
        <taxon>Lachnospirales</taxon>
        <taxon>Lachnospiraceae</taxon>
        <taxon>Faecalicatena</taxon>
    </lineage>
</organism>
<comment type="caution">
    <text evidence="2">The sequence shown here is derived from an EMBL/GenBank/DDBJ whole genome shotgun (WGS) entry which is preliminary data.</text>
</comment>
<gene>
    <name evidence="2" type="ORF">A8806_10370</name>
</gene>
<keyword evidence="1" id="KW-1133">Transmembrane helix</keyword>
<accession>A0A2Y9C4P2</accession>
<reference evidence="2 3" key="1">
    <citation type="submission" date="2018-05" db="EMBL/GenBank/DDBJ databases">
        <title>The Hungate 1000. A catalogue of reference genomes from the rumen microbiome.</title>
        <authorList>
            <person name="Kelly W."/>
        </authorList>
    </citation>
    <scope>NUCLEOTIDE SEQUENCE [LARGE SCALE GENOMIC DNA]</scope>
    <source>
        <strain evidence="2 3">NLAE-zl-C242</strain>
    </source>
</reference>
<dbReference type="AlphaFoldDB" id="A0A2Y9C4P2"/>
<feature type="transmembrane region" description="Helical" evidence="1">
    <location>
        <begin position="52"/>
        <end position="69"/>
    </location>
</feature>
<evidence type="ECO:0000313" key="3">
    <source>
        <dbReference type="Proteomes" id="UP000245845"/>
    </source>
</evidence>
<dbReference type="RefSeq" id="WP_109730308.1">
    <property type="nucleotide sequence ID" value="NZ_BAAACK010000004.1"/>
</dbReference>
<protein>
    <submittedName>
        <fullName evidence="2">Uncharacterized protein</fullName>
    </submittedName>
</protein>
<evidence type="ECO:0000313" key="2">
    <source>
        <dbReference type="EMBL" id="PWJ30666.1"/>
    </source>
</evidence>
<sequence>MNESEARRRELLRQTRKLYNEDGFVPAVHPRYGNIYNNLYDDGMQERPKNSFFFRLSLGILCFVCYVWMDYGKVNVANVSSDKIVNQIEKQMDMKDIEAVWKNL</sequence>
<proteinExistence type="predicted"/>
<dbReference type="EMBL" id="QGDL01000003">
    <property type="protein sequence ID" value="PWJ30666.1"/>
    <property type="molecule type" value="Genomic_DNA"/>
</dbReference>
<keyword evidence="1" id="KW-0812">Transmembrane</keyword>
<dbReference type="OrthoDB" id="1912203at2"/>
<evidence type="ECO:0000256" key="1">
    <source>
        <dbReference type="SAM" id="Phobius"/>
    </source>
</evidence>
<keyword evidence="1" id="KW-0472">Membrane</keyword>